<organism evidence="3 4">
    <name type="scientific">Penicillium olsonii</name>
    <dbReference type="NCBI Taxonomy" id="99116"/>
    <lineage>
        <taxon>Eukaryota</taxon>
        <taxon>Fungi</taxon>
        <taxon>Dikarya</taxon>
        <taxon>Ascomycota</taxon>
        <taxon>Pezizomycotina</taxon>
        <taxon>Eurotiomycetes</taxon>
        <taxon>Eurotiomycetidae</taxon>
        <taxon>Eurotiales</taxon>
        <taxon>Aspergillaceae</taxon>
        <taxon>Penicillium</taxon>
    </lineage>
</organism>
<feature type="transmembrane region" description="Helical" evidence="1">
    <location>
        <begin position="12"/>
        <end position="29"/>
    </location>
</feature>
<evidence type="ECO:0000256" key="1">
    <source>
        <dbReference type="SAM" id="Phobius"/>
    </source>
</evidence>
<proteinExistence type="predicted"/>
<feature type="domain" description="DUF7702" evidence="2">
    <location>
        <begin position="65"/>
        <end position="259"/>
    </location>
</feature>
<feature type="transmembrane region" description="Helical" evidence="1">
    <location>
        <begin position="36"/>
        <end position="52"/>
    </location>
</feature>
<dbReference type="EMBL" id="CAJVOS010000071">
    <property type="protein sequence ID" value="CAG8239889.1"/>
    <property type="molecule type" value="Genomic_DNA"/>
</dbReference>
<dbReference type="OrthoDB" id="2560628at2759"/>
<dbReference type="Proteomes" id="UP001153618">
    <property type="component" value="Unassembled WGS sequence"/>
</dbReference>
<dbReference type="InterPro" id="IPR056119">
    <property type="entry name" value="DUF7702"/>
</dbReference>
<comment type="caution">
    <text evidence="3">The sequence shown here is derived from an EMBL/GenBank/DDBJ whole genome shotgun (WGS) entry which is preliminary data.</text>
</comment>
<dbReference type="AlphaFoldDB" id="A0A9W4MZW1"/>
<feature type="transmembrane region" description="Helical" evidence="1">
    <location>
        <begin position="238"/>
        <end position="260"/>
    </location>
</feature>
<protein>
    <recommendedName>
        <fullName evidence="2">DUF7702 domain-containing protein</fullName>
    </recommendedName>
</protein>
<reference evidence="3" key="1">
    <citation type="submission" date="2021-07" db="EMBL/GenBank/DDBJ databases">
        <authorList>
            <person name="Branca A.L. A."/>
        </authorList>
    </citation>
    <scope>NUCLEOTIDE SEQUENCE</scope>
</reference>
<evidence type="ECO:0000259" key="2">
    <source>
        <dbReference type="Pfam" id="PF24800"/>
    </source>
</evidence>
<feature type="transmembrane region" description="Helical" evidence="1">
    <location>
        <begin position="127"/>
        <end position="147"/>
    </location>
</feature>
<gene>
    <name evidence="3" type="ORF">POLS_LOCUS8515</name>
</gene>
<keyword evidence="1" id="KW-0472">Membrane</keyword>
<feature type="transmembrane region" description="Helical" evidence="1">
    <location>
        <begin position="198"/>
        <end position="218"/>
    </location>
</feature>
<evidence type="ECO:0000313" key="4">
    <source>
        <dbReference type="Proteomes" id="UP001153618"/>
    </source>
</evidence>
<accession>A0A9W4MZW1</accession>
<dbReference type="PANTHER" id="PTHR42109:SF2">
    <property type="entry name" value="INTEGRAL MEMBRANE PROTEIN"/>
    <property type="match status" value="1"/>
</dbReference>
<keyword evidence="4" id="KW-1185">Reference proteome</keyword>
<keyword evidence="1" id="KW-1133">Transmembrane helix</keyword>
<feature type="transmembrane region" description="Helical" evidence="1">
    <location>
        <begin position="167"/>
        <end position="186"/>
    </location>
</feature>
<evidence type="ECO:0000313" key="3">
    <source>
        <dbReference type="EMBL" id="CAG8239889.1"/>
    </source>
</evidence>
<dbReference type="Pfam" id="PF24800">
    <property type="entry name" value="DUF7702"/>
    <property type="match status" value="1"/>
</dbReference>
<feature type="transmembrane region" description="Helical" evidence="1">
    <location>
        <begin position="88"/>
        <end position="115"/>
    </location>
</feature>
<dbReference type="PANTHER" id="PTHR42109">
    <property type="entry name" value="UNPLACED GENOMIC SCAFFOLD UM_SCAF_CONTIG_1.265, WHOLE GENOME SHOTGUN SEQUENCE"/>
    <property type="match status" value="1"/>
</dbReference>
<keyword evidence="1" id="KW-0812">Transmembrane</keyword>
<name>A0A9W4MZW1_PENOL</name>
<sequence length="278" mass="30710">MFGSHSKLSIAQIIFYVPVTALALYLACYRHKRPRMAWIVLTFFSLGMYLRARHASVMKLSNKVSPVRITAGILVIIAEKSSNEGVMIASVIFLNAGMIPLIAATLGCLRIIMALEQNMNRHIRQCLVLSRVLFIVGIGLTVAGGALEGSDTVSDALTGLKLVKTGYIIVVVFVGCLLAVQIYFWTQRSYLSTTSKTVHNATALATPFIIVRISYLFLSVYQPSDLRWNDLSGPIAPFVTMGLLMEYAVVCIYLTTGFLIPNWRNIEKPDILLSGETR</sequence>